<accession>A0A562E6Y0</accession>
<comment type="caution">
    <text evidence="2">The sequence shown here is derived from an EMBL/GenBank/DDBJ whole genome shotgun (WGS) entry which is preliminary data.</text>
</comment>
<dbReference type="PIRSF" id="PIRSF006487">
    <property type="entry name" value="GcvT"/>
    <property type="match status" value="1"/>
</dbReference>
<evidence type="ECO:0000313" key="2">
    <source>
        <dbReference type="EMBL" id="TWH17659.1"/>
    </source>
</evidence>
<dbReference type="Gene3D" id="3.30.70.1400">
    <property type="entry name" value="Aminomethyltransferase beta-barrel domains"/>
    <property type="match status" value="1"/>
</dbReference>
<dbReference type="GO" id="GO:0016226">
    <property type="term" value="P:iron-sulfur cluster assembly"/>
    <property type="evidence" value="ECO:0007669"/>
    <property type="project" value="TreeGrafter"/>
</dbReference>
<dbReference type="SUPFAM" id="SSF103025">
    <property type="entry name" value="Folate-binding domain"/>
    <property type="match status" value="1"/>
</dbReference>
<evidence type="ECO:0008006" key="4">
    <source>
        <dbReference type="Google" id="ProtNLM"/>
    </source>
</evidence>
<protein>
    <recommendedName>
        <fullName evidence="4">Aminomethyltransferase folate-binding domain-containing protein</fullName>
    </recommendedName>
</protein>
<evidence type="ECO:0000313" key="3">
    <source>
        <dbReference type="Proteomes" id="UP000321583"/>
    </source>
</evidence>
<dbReference type="InterPro" id="IPR045179">
    <property type="entry name" value="YgfZ/GcvT"/>
</dbReference>
<dbReference type="RefSeq" id="WP_147208027.1">
    <property type="nucleotide sequence ID" value="NZ_VLJS01000002.1"/>
</dbReference>
<dbReference type="Gene3D" id="3.30.1360.120">
    <property type="entry name" value="Probable tRNA modification gtpase trme, domain 1"/>
    <property type="match status" value="1"/>
</dbReference>
<dbReference type="PANTHER" id="PTHR22602">
    <property type="entry name" value="TRANSFERASE CAF17, MITOCHONDRIAL-RELATED"/>
    <property type="match status" value="1"/>
</dbReference>
<dbReference type="EMBL" id="VLJS01000002">
    <property type="protein sequence ID" value="TWH17659.1"/>
    <property type="molecule type" value="Genomic_DNA"/>
</dbReference>
<dbReference type="PANTHER" id="PTHR22602:SF0">
    <property type="entry name" value="TRANSFERASE CAF17, MITOCHONDRIAL-RELATED"/>
    <property type="match status" value="1"/>
</dbReference>
<sequence length="266" mass="27797">MNLREFFALDGWSVLALEGPDAAVFAHAQFASDVRALATGHWQWSTWLNPKGRVIALFALLRTGDGSLRMLLPDANATLVGDALRRFVFRRKVVLAPRADLHVAGAFGAAQPAPGVLEGAEDAPDGLRLGIAPGRVLRIGTSPAPAYAEAVAAWDVADLRAGIPRLPASQAEQWTPQQLGLERLRAFSVSKGCYPGQEIVARTHFLGKAKRQLVLLRAGDAAEAGAEVAQDGRAIGNVVAAAGQAPPLAAAGAPATVEPFAEVAAP</sequence>
<dbReference type="OrthoDB" id="9796287at2"/>
<reference evidence="2 3" key="1">
    <citation type="submission" date="2019-07" db="EMBL/GenBank/DDBJ databases">
        <title>Genome sequencing of lignin-degrading bacterial isolates.</title>
        <authorList>
            <person name="Gladden J."/>
        </authorList>
    </citation>
    <scope>NUCLEOTIDE SEQUENCE [LARGE SCALE GENOMIC DNA]</scope>
    <source>
        <strain evidence="2 3">J19</strain>
    </source>
</reference>
<organism evidence="2 3">
    <name type="scientific">Pseudoxanthomonas taiwanensis J19</name>
    <dbReference type="NCBI Taxonomy" id="935569"/>
    <lineage>
        <taxon>Bacteria</taxon>
        <taxon>Pseudomonadati</taxon>
        <taxon>Pseudomonadota</taxon>
        <taxon>Gammaproteobacteria</taxon>
        <taxon>Lysobacterales</taxon>
        <taxon>Lysobacteraceae</taxon>
        <taxon>Pseudoxanthomonas</taxon>
    </lineage>
</organism>
<evidence type="ECO:0000256" key="1">
    <source>
        <dbReference type="ARBA" id="ARBA00022946"/>
    </source>
</evidence>
<proteinExistence type="predicted"/>
<dbReference type="InterPro" id="IPR027266">
    <property type="entry name" value="TrmE/GcvT-like"/>
</dbReference>
<gene>
    <name evidence="2" type="ORF">L613_001000000060</name>
</gene>
<dbReference type="NCBIfam" id="TIGR03317">
    <property type="entry name" value="ygfZ_signature"/>
    <property type="match status" value="1"/>
</dbReference>
<keyword evidence="3" id="KW-1185">Reference proteome</keyword>
<dbReference type="Proteomes" id="UP000321583">
    <property type="component" value="Unassembled WGS sequence"/>
</dbReference>
<dbReference type="InterPro" id="IPR017703">
    <property type="entry name" value="YgfZ/GCV_T_CS"/>
</dbReference>
<dbReference type="AlphaFoldDB" id="A0A562E6Y0"/>
<name>A0A562E6Y0_9GAMM</name>
<keyword evidence="1" id="KW-0809">Transit peptide</keyword>